<evidence type="ECO:0000313" key="2">
    <source>
        <dbReference type="Proteomes" id="UP000286134"/>
    </source>
</evidence>
<dbReference type="AlphaFoldDB" id="A0A420HTG8"/>
<dbReference type="EMBL" id="MCFK01004835">
    <property type="protein sequence ID" value="RKF60722.1"/>
    <property type="molecule type" value="Genomic_DNA"/>
</dbReference>
<keyword evidence="2" id="KW-1185">Reference proteome</keyword>
<gene>
    <name evidence="1" type="ORF">OnM2_048026</name>
</gene>
<proteinExistence type="predicted"/>
<dbReference type="Proteomes" id="UP000286134">
    <property type="component" value="Unassembled WGS sequence"/>
</dbReference>
<organism evidence="1 2">
    <name type="scientific">Erysiphe neolycopersici</name>
    <dbReference type="NCBI Taxonomy" id="212602"/>
    <lineage>
        <taxon>Eukaryota</taxon>
        <taxon>Fungi</taxon>
        <taxon>Dikarya</taxon>
        <taxon>Ascomycota</taxon>
        <taxon>Pezizomycotina</taxon>
        <taxon>Leotiomycetes</taxon>
        <taxon>Erysiphales</taxon>
        <taxon>Erysiphaceae</taxon>
        <taxon>Erysiphe</taxon>
    </lineage>
</organism>
<reference evidence="1 2" key="1">
    <citation type="journal article" date="2018" name="BMC Genomics">
        <title>Comparative genome analyses reveal sequence features reflecting distinct modes of host-adaptation between dicot and monocot powdery mildew.</title>
        <authorList>
            <person name="Wu Y."/>
            <person name="Ma X."/>
            <person name="Pan Z."/>
            <person name="Kale S.D."/>
            <person name="Song Y."/>
            <person name="King H."/>
            <person name="Zhang Q."/>
            <person name="Presley C."/>
            <person name="Deng X."/>
            <person name="Wei C.I."/>
            <person name="Xiao S."/>
        </authorList>
    </citation>
    <scope>NUCLEOTIDE SEQUENCE [LARGE SCALE GENOMIC DNA]</scope>
    <source>
        <strain evidence="1">UMSG2</strain>
    </source>
</reference>
<sequence length="80" mass="8796">MAAIMSISLYPYMDLQVAIPIRVVTVQIFQGLAVIPQPPARTVDDVLECLNTHKEQHGEIGLADSVKFVEGVLTHIESTH</sequence>
<name>A0A420HTG8_9PEZI</name>
<comment type="caution">
    <text evidence="1">The sequence shown here is derived from an EMBL/GenBank/DDBJ whole genome shotgun (WGS) entry which is preliminary data.</text>
</comment>
<evidence type="ECO:0000313" key="1">
    <source>
        <dbReference type="EMBL" id="RKF60722.1"/>
    </source>
</evidence>
<protein>
    <submittedName>
        <fullName evidence="1">Uncharacterized protein</fullName>
    </submittedName>
</protein>
<accession>A0A420HTG8</accession>